<organism evidence="1">
    <name type="scientific">freshwater metagenome</name>
    <dbReference type="NCBI Taxonomy" id="449393"/>
    <lineage>
        <taxon>unclassified sequences</taxon>
        <taxon>metagenomes</taxon>
        <taxon>ecological metagenomes</taxon>
    </lineage>
</organism>
<dbReference type="AlphaFoldDB" id="A0A6J7LNF2"/>
<name>A0A6J7LNF2_9ZZZZ</name>
<gene>
    <name evidence="1" type="ORF">UFOPK3772_03151</name>
</gene>
<protein>
    <submittedName>
        <fullName evidence="1">Unannotated protein</fullName>
    </submittedName>
</protein>
<evidence type="ECO:0000313" key="1">
    <source>
        <dbReference type="EMBL" id="CAB4968832.1"/>
    </source>
</evidence>
<dbReference type="EMBL" id="CAFBNE010000162">
    <property type="protein sequence ID" value="CAB4968832.1"/>
    <property type="molecule type" value="Genomic_DNA"/>
</dbReference>
<reference evidence="1" key="1">
    <citation type="submission" date="2020-05" db="EMBL/GenBank/DDBJ databases">
        <authorList>
            <person name="Chiriac C."/>
            <person name="Salcher M."/>
            <person name="Ghai R."/>
            <person name="Kavagutti S V."/>
        </authorList>
    </citation>
    <scope>NUCLEOTIDE SEQUENCE</scope>
</reference>
<accession>A0A6J7LNF2</accession>
<sequence length="55" mass="5686">MEHAGQVDVIDVVALAADEALILDALHAAESDWVAPGADWHFLDGGHADTSFSAG</sequence>
<proteinExistence type="predicted"/>